<evidence type="ECO:0000313" key="2">
    <source>
        <dbReference type="Proteomes" id="UP000308836"/>
    </source>
</evidence>
<dbReference type="EMBL" id="SRYG01000001">
    <property type="protein sequence ID" value="TGY67348.1"/>
    <property type="molecule type" value="Genomic_DNA"/>
</dbReference>
<keyword evidence="2" id="KW-1185">Reference proteome</keyword>
<reference evidence="1" key="1">
    <citation type="submission" date="2019-04" db="EMBL/GenBank/DDBJ databases">
        <title>Microbes associate with the intestines of laboratory mice.</title>
        <authorList>
            <person name="Navarre W."/>
            <person name="Wong E."/>
            <person name="Huang K."/>
            <person name="Tropini C."/>
            <person name="Ng K."/>
            <person name="Yu B."/>
        </authorList>
    </citation>
    <scope>NUCLEOTIDE SEQUENCE</scope>
    <source>
        <strain evidence="1">NM09_H32</strain>
    </source>
</reference>
<gene>
    <name evidence="1" type="ORF">E5336_00825</name>
</gene>
<organism evidence="1 2">
    <name type="scientific">Dubosiella muris</name>
    <dbReference type="NCBI Taxonomy" id="3038133"/>
    <lineage>
        <taxon>Bacteria</taxon>
        <taxon>Bacillati</taxon>
        <taxon>Bacillota</taxon>
        <taxon>Erysipelotrichia</taxon>
        <taxon>Erysipelotrichales</taxon>
        <taxon>Erysipelotrichaceae</taxon>
        <taxon>Dubosiella</taxon>
    </lineage>
</organism>
<evidence type="ECO:0000313" key="1">
    <source>
        <dbReference type="EMBL" id="TGY67348.1"/>
    </source>
</evidence>
<proteinExistence type="predicted"/>
<sequence length="156" mass="17000">MALFKRKKKEKNEKPQILEVQNIRVNQKAATSDEAILSVGGRLKEAGYIDEPYIQGMLNRDHALTTYIGNDIAIPHGEYEVKDFVKKTGLAVDIYPEGIAWGGGTVRIVIGIAATTDEHVGILQNIAEKLGDMDVVEKVVNGTPEYIHSVLAGDAA</sequence>
<dbReference type="Proteomes" id="UP000308836">
    <property type="component" value="Unassembled WGS sequence"/>
</dbReference>
<accession>A0AC61RC30</accession>
<protein>
    <submittedName>
        <fullName evidence="1">Uncharacterized protein</fullName>
    </submittedName>
</protein>
<name>A0AC61RC30_9FIRM</name>
<comment type="caution">
    <text evidence="1">The sequence shown here is derived from an EMBL/GenBank/DDBJ whole genome shotgun (WGS) entry which is preliminary data.</text>
</comment>